<feature type="transmembrane region" description="Helical" evidence="1">
    <location>
        <begin position="104"/>
        <end position="125"/>
    </location>
</feature>
<protein>
    <recommendedName>
        <fullName evidence="4">DUF4267 domain-containing protein</fullName>
    </recommendedName>
</protein>
<organism evidence="2 3">
    <name type="scientific">Chitinophaga jiangningensis</name>
    <dbReference type="NCBI Taxonomy" id="1419482"/>
    <lineage>
        <taxon>Bacteria</taxon>
        <taxon>Pseudomonadati</taxon>
        <taxon>Bacteroidota</taxon>
        <taxon>Chitinophagia</taxon>
        <taxon>Chitinophagales</taxon>
        <taxon>Chitinophagaceae</taxon>
        <taxon>Chitinophaga</taxon>
    </lineage>
</organism>
<dbReference type="AlphaFoldDB" id="A0A1M7MBA2"/>
<keyword evidence="1" id="KW-0812">Transmembrane</keyword>
<dbReference type="RefSeq" id="WP_073087193.1">
    <property type="nucleotide sequence ID" value="NZ_FRBL01000012.1"/>
</dbReference>
<reference evidence="2 3" key="1">
    <citation type="submission" date="2016-11" db="EMBL/GenBank/DDBJ databases">
        <authorList>
            <person name="Jaros S."/>
            <person name="Januszkiewicz K."/>
            <person name="Wedrychowicz H."/>
        </authorList>
    </citation>
    <scope>NUCLEOTIDE SEQUENCE [LARGE SCALE GENOMIC DNA]</scope>
    <source>
        <strain evidence="2 3">DSM 27406</strain>
    </source>
</reference>
<name>A0A1M7MBA2_9BACT</name>
<dbReference type="Proteomes" id="UP000184420">
    <property type="component" value="Unassembled WGS sequence"/>
</dbReference>
<dbReference type="STRING" id="1419482.SAMN05444266_112152"/>
<keyword evidence="3" id="KW-1185">Reference proteome</keyword>
<dbReference type="Pfam" id="PF14087">
    <property type="entry name" value="DUF4267"/>
    <property type="match status" value="1"/>
</dbReference>
<gene>
    <name evidence="2" type="ORF">SAMN05444266_112152</name>
</gene>
<evidence type="ECO:0000313" key="2">
    <source>
        <dbReference type="EMBL" id="SHM87594.1"/>
    </source>
</evidence>
<sequence length="134" mass="15129">MNTRLEKTAYITSLITGLFLLFIGYRFFTQPLAAEAGFGIQTGITNHLEFHYIKGIRDFAVGVLLLVLLFTKEFRSLGWLMLVMGIVPCMDFSLVLSNPTHPGWAIYPHLSAILICWTVGPYYLYATRKVSSFA</sequence>
<dbReference type="OrthoDB" id="2968810at2"/>
<dbReference type="InterPro" id="IPR025363">
    <property type="entry name" value="DUF4267"/>
</dbReference>
<keyword evidence="1" id="KW-1133">Transmembrane helix</keyword>
<evidence type="ECO:0000313" key="3">
    <source>
        <dbReference type="Proteomes" id="UP000184420"/>
    </source>
</evidence>
<accession>A0A1M7MBA2</accession>
<evidence type="ECO:0000256" key="1">
    <source>
        <dbReference type="SAM" id="Phobius"/>
    </source>
</evidence>
<feature type="transmembrane region" description="Helical" evidence="1">
    <location>
        <begin position="9"/>
        <end position="28"/>
    </location>
</feature>
<feature type="transmembrane region" description="Helical" evidence="1">
    <location>
        <begin position="77"/>
        <end position="98"/>
    </location>
</feature>
<feature type="transmembrane region" description="Helical" evidence="1">
    <location>
        <begin position="52"/>
        <end position="70"/>
    </location>
</feature>
<proteinExistence type="predicted"/>
<evidence type="ECO:0008006" key="4">
    <source>
        <dbReference type="Google" id="ProtNLM"/>
    </source>
</evidence>
<dbReference type="EMBL" id="FRBL01000012">
    <property type="protein sequence ID" value="SHM87594.1"/>
    <property type="molecule type" value="Genomic_DNA"/>
</dbReference>
<keyword evidence="1" id="KW-0472">Membrane</keyword>